<dbReference type="SMART" id="SM00448">
    <property type="entry name" value="REC"/>
    <property type="match status" value="1"/>
</dbReference>
<dbReference type="PANTHER" id="PTHR44591">
    <property type="entry name" value="STRESS RESPONSE REGULATOR PROTEIN 1"/>
    <property type="match status" value="1"/>
</dbReference>
<evidence type="ECO:0000256" key="3">
    <source>
        <dbReference type="PROSITE-ProRule" id="PRU00169"/>
    </source>
</evidence>
<dbReference type="GO" id="GO:0000160">
    <property type="term" value="P:phosphorelay signal transduction system"/>
    <property type="evidence" value="ECO:0007669"/>
    <property type="project" value="UniProtKB-KW"/>
</dbReference>
<organism evidence="5 6">
    <name type="scientific">Candidatus Doudnabacteria bacterium RIFCSPHIGHO2_01_FULL_50_11</name>
    <dbReference type="NCBI Taxonomy" id="1817828"/>
    <lineage>
        <taxon>Bacteria</taxon>
        <taxon>Candidatus Doudnaibacteriota</taxon>
    </lineage>
</organism>
<evidence type="ECO:0000259" key="4">
    <source>
        <dbReference type="PROSITE" id="PS50110"/>
    </source>
</evidence>
<sequence length="134" mass="15076">MKKNRKILVVEDDLAMKAIVSKKLKANSYDVIEASDGKKAVAAISREKPDLVLLDLMLPQLDGFGVLKWIRENKEAKISATPVIILSNLYSNEDIMKAQALKIQGYFVKAYLTTDDILHEIDDVFEKTLRPLAD</sequence>
<evidence type="ECO:0000256" key="1">
    <source>
        <dbReference type="ARBA" id="ARBA00022553"/>
    </source>
</evidence>
<evidence type="ECO:0000256" key="2">
    <source>
        <dbReference type="ARBA" id="ARBA00023012"/>
    </source>
</evidence>
<dbReference type="PANTHER" id="PTHR44591:SF14">
    <property type="entry name" value="PROTEIN PILG"/>
    <property type="match status" value="1"/>
</dbReference>
<comment type="caution">
    <text evidence="5">The sequence shown here is derived from an EMBL/GenBank/DDBJ whole genome shotgun (WGS) entry which is preliminary data.</text>
</comment>
<dbReference type="PROSITE" id="PS50110">
    <property type="entry name" value="RESPONSE_REGULATORY"/>
    <property type="match status" value="1"/>
</dbReference>
<dbReference type="Proteomes" id="UP000178377">
    <property type="component" value="Unassembled WGS sequence"/>
</dbReference>
<feature type="modified residue" description="4-aspartylphosphate" evidence="3">
    <location>
        <position position="55"/>
    </location>
</feature>
<evidence type="ECO:0000313" key="5">
    <source>
        <dbReference type="EMBL" id="OGE89376.1"/>
    </source>
</evidence>
<feature type="domain" description="Response regulatory" evidence="4">
    <location>
        <begin position="6"/>
        <end position="129"/>
    </location>
</feature>
<dbReference type="EMBL" id="MFEO01000022">
    <property type="protein sequence ID" value="OGE89376.1"/>
    <property type="molecule type" value="Genomic_DNA"/>
</dbReference>
<proteinExistence type="predicted"/>
<keyword evidence="2" id="KW-0902">Two-component regulatory system</keyword>
<name>A0A1F5PHK0_9BACT</name>
<dbReference type="SUPFAM" id="SSF52172">
    <property type="entry name" value="CheY-like"/>
    <property type="match status" value="1"/>
</dbReference>
<keyword evidence="1 3" id="KW-0597">Phosphoprotein</keyword>
<protein>
    <recommendedName>
        <fullName evidence="4">Response regulatory domain-containing protein</fullName>
    </recommendedName>
</protein>
<dbReference type="STRING" id="1817828.A2722_02010"/>
<dbReference type="Pfam" id="PF00072">
    <property type="entry name" value="Response_reg"/>
    <property type="match status" value="1"/>
</dbReference>
<gene>
    <name evidence="5" type="ORF">A2722_02010</name>
</gene>
<dbReference type="AlphaFoldDB" id="A0A1F5PHK0"/>
<accession>A0A1F5PHK0</accession>
<evidence type="ECO:0000313" key="6">
    <source>
        <dbReference type="Proteomes" id="UP000178377"/>
    </source>
</evidence>
<reference evidence="5 6" key="1">
    <citation type="journal article" date="2016" name="Nat. Commun.">
        <title>Thousands of microbial genomes shed light on interconnected biogeochemical processes in an aquifer system.</title>
        <authorList>
            <person name="Anantharaman K."/>
            <person name="Brown C.T."/>
            <person name="Hug L.A."/>
            <person name="Sharon I."/>
            <person name="Castelle C.J."/>
            <person name="Probst A.J."/>
            <person name="Thomas B.C."/>
            <person name="Singh A."/>
            <person name="Wilkins M.J."/>
            <person name="Karaoz U."/>
            <person name="Brodie E.L."/>
            <person name="Williams K.H."/>
            <person name="Hubbard S.S."/>
            <person name="Banfield J.F."/>
        </authorList>
    </citation>
    <scope>NUCLEOTIDE SEQUENCE [LARGE SCALE GENOMIC DNA]</scope>
</reference>
<dbReference type="InterPro" id="IPR050595">
    <property type="entry name" value="Bact_response_regulator"/>
</dbReference>
<dbReference type="Gene3D" id="3.40.50.2300">
    <property type="match status" value="1"/>
</dbReference>
<dbReference type="InterPro" id="IPR011006">
    <property type="entry name" value="CheY-like_superfamily"/>
</dbReference>
<dbReference type="CDD" id="cd17574">
    <property type="entry name" value="REC_OmpR"/>
    <property type="match status" value="1"/>
</dbReference>
<dbReference type="InterPro" id="IPR001789">
    <property type="entry name" value="Sig_transdc_resp-reg_receiver"/>
</dbReference>